<evidence type="ECO:0000259" key="5">
    <source>
        <dbReference type="PROSITE" id="PS51123"/>
    </source>
</evidence>
<dbReference type="InterPro" id="IPR041544">
    <property type="entry name" value="MotY_N"/>
</dbReference>
<feature type="signal peptide" evidence="4">
    <location>
        <begin position="1"/>
        <end position="23"/>
    </location>
</feature>
<dbReference type="SUPFAM" id="SSF103088">
    <property type="entry name" value="OmpA-like"/>
    <property type="match status" value="1"/>
</dbReference>
<dbReference type="PRINTS" id="PR01021">
    <property type="entry name" value="OMPADOMAIN"/>
</dbReference>
<dbReference type="PRINTS" id="PR01023">
    <property type="entry name" value="NAFLGMOTY"/>
</dbReference>
<feature type="chain" id="PRO_5046029658" evidence="4">
    <location>
        <begin position="24"/>
        <end position="307"/>
    </location>
</feature>
<keyword evidence="2 3" id="KW-0472">Membrane</keyword>
<protein>
    <submittedName>
        <fullName evidence="6">OmpA family protein</fullName>
    </submittedName>
</protein>
<sequence>MRQRYFILPSLFVSLFVSLPAAALSFQPRLEHAQWQVEGDQFECRLTQPINKFGAGQFVRRAGEQATFRLVSHQRWMRPGSATLLAAAAPWQPERKDIDLGKVSVGEGEVSLRSSQLQAARLLTGLLEGRSPLVRHRTWQTNEALEVRLLPVSFGKAYADYQHCATQLLPVNFDQVKRLQLGFAYSGIDLDEATRVELDRVLLLLKADPSINQIQLEGHSDNTGNRLTNRDLSRRRALAVANYLKANGIPEEHITVRFHGERYPLVPNSSEANKAKNRRVTLYLDRIEPSTVKQEQVAKGQGTANPA</sequence>
<feature type="domain" description="OmpA-like" evidence="5">
    <location>
        <begin position="171"/>
        <end position="288"/>
    </location>
</feature>
<dbReference type="RefSeq" id="WP_251835060.1">
    <property type="nucleotide sequence ID" value="NZ_JACSQG010000001.1"/>
</dbReference>
<accession>A0ABR8TLY7</accession>
<dbReference type="InterPro" id="IPR036737">
    <property type="entry name" value="OmpA-like_sf"/>
</dbReference>
<dbReference type="CDD" id="cd07185">
    <property type="entry name" value="OmpA_C-like"/>
    <property type="match status" value="1"/>
</dbReference>
<dbReference type="Pfam" id="PF18393">
    <property type="entry name" value="MotY_N"/>
    <property type="match status" value="1"/>
</dbReference>
<proteinExistence type="predicted"/>
<comment type="subcellular location">
    <subcellularLocation>
        <location evidence="1">Cell outer membrane</location>
    </subcellularLocation>
</comment>
<dbReference type="InterPro" id="IPR006665">
    <property type="entry name" value="OmpA-like"/>
</dbReference>
<evidence type="ECO:0000256" key="1">
    <source>
        <dbReference type="ARBA" id="ARBA00004442"/>
    </source>
</evidence>
<comment type="caution">
    <text evidence="6">The sequence shown here is derived from an EMBL/GenBank/DDBJ whole genome shotgun (WGS) entry which is preliminary data.</text>
</comment>
<dbReference type="Pfam" id="PF00691">
    <property type="entry name" value="OmpA"/>
    <property type="match status" value="1"/>
</dbReference>
<dbReference type="InterPro" id="IPR006664">
    <property type="entry name" value="OMP_bac"/>
</dbReference>
<evidence type="ECO:0000313" key="7">
    <source>
        <dbReference type="Proteomes" id="UP000611945"/>
    </source>
</evidence>
<dbReference type="Gene3D" id="2.60.40.2540">
    <property type="match status" value="1"/>
</dbReference>
<dbReference type="InterPro" id="IPR050330">
    <property type="entry name" value="Bact_OuterMem_StrucFunc"/>
</dbReference>
<dbReference type="Gene3D" id="3.30.1330.60">
    <property type="entry name" value="OmpA-like domain"/>
    <property type="match status" value="1"/>
</dbReference>
<dbReference type="PROSITE" id="PS51123">
    <property type="entry name" value="OMPA_2"/>
    <property type="match status" value="1"/>
</dbReference>
<evidence type="ECO:0000256" key="3">
    <source>
        <dbReference type="PROSITE-ProRule" id="PRU00473"/>
    </source>
</evidence>
<reference evidence="6 7" key="1">
    <citation type="submission" date="2020-08" db="EMBL/GenBank/DDBJ databases">
        <title>A Genomic Blueprint of the Chicken Gut Microbiome.</title>
        <authorList>
            <person name="Gilroy R."/>
            <person name="Ravi A."/>
            <person name="Getino M."/>
            <person name="Pursley I."/>
            <person name="Horton D.L."/>
            <person name="Alikhan N.-F."/>
            <person name="Baker D."/>
            <person name="Gharbi K."/>
            <person name="Hall N."/>
            <person name="Watson M."/>
            <person name="Adriaenssens E.M."/>
            <person name="Foster-Nyarko E."/>
            <person name="Jarju S."/>
            <person name="Secka A."/>
            <person name="Antonio M."/>
            <person name="Oren A."/>
            <person name="Chaudhuri R."/>
            <person name="La Ragione R.M."/>
            <person name="Hildebrand F."/>
            <person name="Pallen M.J."/>
        </authorList>
    </citation>
    <scope>NUCLEOTIDE SEQUENCE [LARGE SCALE GENOMIC DNA]</scope>
    <source>
        <strain evidence="6 7">Sa2CUA2</strain>
    </source>
</reference>
<gene>
    <name evidence="6" type="ORF">H9642_03785</name>
</gene>
<dbReference type="PANTHER" id="PTHR30329:SF17">
    <property type="entry name" value="LIPOPROTEIN YFIB-RELATED"/>
    <property type="match status" value="1"/>
</dbReference>
<dbReference type="PANTHER" id="PTHR30329">
    <property type="entry name" value="STATOR ELEMENT OF FLAGELLAR MOTOR COMPLEX"/>
    <property type="match status" value="1"/>
</dbReference>
<evidence type="ECO:0000313" key="6">
    <source>
        <dbReference type="EMBL" id="MBD7976304.1"/>
    </source>
</evidence>
<name>A0ABR8TLY7_9PSED</name>
<evidence type="ECO:0000256" key="4">
    <source>
        <dbReference type="SAM" id="SignalP"/>
    </source>
</evidence>
<organism evidence="6 7">
    <name type="scientific">Serpens gallinarum</name>
    <dbReference type="NCBI Taxonomy" id="2763075"/>
    <lineage>
        <taxon>Bacteria</taxon>
        <taxon>Pseudomonadati</taxon>
        <taxon>Pseudomonadota</taxon>
        <taxon>Gammaproteobacteria</taxon>
        <taxon>Pseudomonadales</taxon>
        <taxon>Pseudomonadaceae</taxon>
        <taxon>Pseudomonas</taxon>
    </lineage>
</organism>
<keyword evidence="7" id="KW-1185">Reference proteome</keyword>
<dbReference type="Proteomes" id="UP000611945">
    <property type="component" value="Unassembled WGS sequence"/>
</dbReference>
<evidence type="ECO:0000256" key="2">
    <source>
        <dbReference type="ARBA" id="ARBA00023136"/>
    </source>
</evidence>
<keyword evidence="4" id="KW-0732">Signal</keyword>
<dbReference type="EMBL" id="JACSQG010000001">
    <property type="protein sequence ID" value="MBD7976304.1"/>
    <property type="molecule type" value="Genomic_DNA"/>
</dbReference>